<evidence type="ECO:0000313" key="5">
    <source>
        <dbReference type="Proteomes" id="UP000060345"/>
    </source>
</evidence>
<dbReference type="Pfam" id="PF13629">
    <property type="entry name" value="T2SS-T3SS_pil_N"/>
    <property type="match status" value="1"/>
</dbReference>
<accession>A0A0K1NMY5</accession>
<dbReference type="Gene3D" id="2.60.40.1080">
    <property type="match status" value="1"/>
</dbReference>
<dbReference type="eggNOG" id="COG5492">
    <property type="taxonomic scope" value="Bacteria"/>
</dbReference>
<proteinExistence type="predicted"/>
<dbReference type="Pfam" id="PF02368">
    <property type="entry name" value="Big_2"/>
    <property type="match status" value="1"/>
</dbReference>
<dbReference type="Proteomes" id="UP000682005">
    <property type="component" value="Chromosome 2"/>
</dbReference>
<dbReference type="STRING" id="1236517.ADJ77_11645"/>
<gene>
    <name evidence="3" type="ORF">ADJ77_11645</name>
    <name evidence="4" type="ORF">J5A51_01895</name>
</gene>
<feature type="domain" description="BIG2" evidence="2">
    <location>
        <begin position="109"/>
        <end position="184"/>
    </location>
</feature>
<dbReference type="KEGG" id="pfus:ADJ77_11645"/>
<dbReference type="PROSITE" id="PS51257">
    <property type="entry name" value="PROKAR_LIPOPROTEIN"/>
    <property type="match status" value="1"/>
</dbReference>
<reference evidence="3 5" key="1">
    <citation type="submission" date="2015-07" db="EMBL/GenBank/DDBJ databases">
        <authorList>
            <person name="Noorani M."/>
        </authorList>
    </citation>
    <scope>NUCLEOTIDE SEQUENCE [LARGE SCALE GENOMIC DNA]</scope>
    <source>
        <strain evidence="3 5">W1435</strain>
    </source>
</reference>
<feature type="signal peptide" evidence="1">
    <location>
        <begin position="1"/>
        <end position="23"/>
    </location>
</feature>
<reference evidence="4 6" key="2">
    <citation type="submission" date="2021-03" db="EMBL/GenBank/DDBJ databases">
        <title>Human Oral Microbial Genomes.</title>
        <authorList>
            <person name="Johnston C.D."/>
            <person name="Chen T."/>
            <person name="Dewhirst F.E."/>
        </authorList>
    </citation>
    <scope>NUCLEOTIDE SEQUENCE [LARGE SCALE GENOMIC DNA]</scope>
    <source>
        <strain evidence="4 6">W1435</strain>
    </source>
</reference>
<evidence type="ECO:0000256" key="1">
    <source>
        <dbReference type="SAM" id="SignalP"/>
    </source>
</evidence>
<feature type="chain" id="PRO_5044544670" evidence="1">
    <location>
        <begin position="24"/>
        <end position="187"/>
    </location>
</feature>
<dbReference type="Proteomes" id="UP000060345">
    <property type="component" value="Chromosome 2"/>
</dbReference>
<dbReference type="AlphaFoldDB" id="A0A0K1NMY5"/>
<protein>
    <submittedName>
        <fullName evidence="4">Pilus assembly protein N-terminal domain-containing protein</fullName>
    </submittedName>
</protein>
<evidence type="ECO:0000313" key="4">
    <source>
        <dbReference type="EMBL" id="QUB86043.1"/>
    </source>
</evidence>
<dbReference type="InterPro" id="IPR003343">
    <property type="entry name" value="Big_2"/>
</dbReference>
<name>A0A0K1NMY5_9BACT</name>
<dbReference type="SMART" id="SM00635">
    <property type="entry name" value="BID_2"/>
    <property type="match status" value="2"/>
</dbReference>
<sequence>MEMKSIFKTMVMAALCLGTVTFASCGDDNDDKNTGLKFSTTKVNVAPKATAKVKIGNGAQPFTVKSTDEKIATAKVDKNIITVTGVKEGSTSITVTDKNKLFGTISVNVATPLTFDKSSLEIAVGKEGVVTVKNGNAPYMVSVMDKKIATASVKKSNVIIKGVKAGTTTVNVLDKNKLAGTITVTVK</sequence>
<feature type="domain" description="BIG2" evidence="2">
    <location>
        <begin position="32"/>
        <end position="107"/>
    </location>
</feature>
<organism evidence="3 5">
    <name type="scientific">Prevotella fusca JCM 17724</name>
    <dbReference type="NCBI Taxonomy" id="1236517"/>
    <lineage>
        <taxon>Bacteria</taxon>
        <taxon>Pseudomonadati</taxon>
        <taxon>Bacteroidota</taxon>
        <taxon>Bacteroidia</taxon>
        <taxon>Bacteroidales</taxon>
        <taxon>Prevotellaceae</taxon>
        <taxon>Prevotella</taxon>
    </lineage>
</organism>
<keyword evidence="1" id="KW-0732">Signal</keyword>
<dbReference type="EMBL" id="CP012075">
    <property type="protein sequence ID" value="AKU70410.1"/>
    <property type="molecule type" value="Genomic_DNA"/>
</dbReference>
<dbReference type="InterPro" id="IPR032789">
    <property type="entry name" value="T2SS-T3SS_pil_N"/>
</dbReference>
<evidence type="ECO:0000259" key="2">
    <source>
        <dbReference type="SMART" id="SM00635"/>
    </source>
</evidence>
<keyword evidence="6" id="KW-1185">Reference proteome</keyword>
<evidence type="ECO:0000313" key="3">
    <source>
        <dbReference type="EMBL" id="AKU70410.1"/>
    </source>
</evidence>
<dbReference type="EMBL" id="CP072369">
    <property type="protein sequence ID" value="QUB86043.1"/>
    <property type="molecule type" value="Genomic_DNA"/>
</dbReference>
<dbReference type="RefSeq" id="WP_050696447.1">
    <property type="nucleotide sequence ID" value="NZ_CP012075.1"/>
</dbReference>
<evidence type="ECO:0000313" key="6">
    <source>
        <dbReference type="Proteomes" id="UP000682005"/>
    </source>
</evidence>